<reference evidence="1" key="1">
    <citation type="journal article" date="2021" name="Proc. Natl. Acad. Sci. U.S.A.">
        <title>A Catalog of Tens of Thousands of Viruses from Human Metagenomes Reveals Hidden Associations with Chronic Diseases.</title>
        <authorList>
            <person name="Tisza M.J."/>
            <person name="Buck C.B."/>
        </authorList>
    </citation>
    <scope>NUCLEOTIDE SEQUENCE</scope>
    <source>
        <strain evidence="1">Ctrcb4</strain>
    </source>
</reference>
<dbReference type="EMBL" id="BK059132">
    <property type="protein sequence ID" value="DAE33149.1"/>
    <property type="molecule type" value="Genomic_DNA"/>
</dbReference>
<proteinExistence type="predicted"/>
<protein>
    <submittedName>
        <fullName evidence="1">Uncharacterized protein</fullName>
    </submittedName>
</protein>
<sequence length="53" mass="6344">MSDSKYFRYKRGGTIQRFRETNEQAFLDQQKAINKAVNDLNNNIIRLFIKMMS</sequence>
<name>A0A8S5RPZ0_9VIRU</name>
<organism evidence="1">
    <name type="scientific">virus sp. ctrcb4</name>
    <dbReference type="NCBI Taxonomy" id="2825824"/>
    <lineage>
        <taxon>Viruses</taxon>
    </lineage>
</organism>
<evidence type="ECO:0000313" key="1">
    <source>
        <dbReference type="EMBL" id="DAE33149.1"/>
    </source>
</evidence>
<accession>A0A8S5RPZ0</accession>